<dbReference type="Proteomes" id="UP000664169">
    <property type="component" value="Unassembled WGS sequence"/>
</dbReference>
<dbReference type="Gene3D" id="2.30.42.10">
    <property type="match status" value="1"/>
</dbReference>
<keyword evidence="6" id="KW-1185">Reference proteome</keyword>
<keyword evidence="2" id="KW-0143">Chaperone</keyword>
<dbReference type="GO" id="GO:0070682">
    <property type="term" value="P:proteasome regulatory particle assembly"/>
    <property type="evidence" value="ECO:0007669"/>
    <property type="project" value="InterPro"/>
</dbReference>
<dbReference type="EMBL" id="CAJPDQ010000005">
    <property type="protein sequence ID" value="CAF9910347.1"/>
    <property type="molecule type" value="Genomic_DNA"/>
</dbReference>
<gene>
    <name evidence="5" type="ORF">GOMPHAMPRED_007057</name>
</gene>
<organism evidence="5 6">
    <name type="scientific">Gomphillus americanus</name>
    <dbReference type="NCBI Taxonomy" id="1940652"/>
    <lineage>
        <taxon>Eukaryota</taxon>
        <taxon>Fungi</taxon>
        <taxon>Dikarya</taxon>
        <taxon>Ascomycota</taxon>
        <taxon>Pezizomycotina</taxon>
        <taxon>Lecanoromycetes</taxon>
        <taxon>OSLEUM clade</taxon>
        <taxon>Ostropomycetidae</taxon>
        <taxon>Ostropales</taxon>
        <taxon>Graphidaceae</taxon>
        <taxon>Gomphilloideae</taxon>
        <taxon>Gomphillus</taxon>
    </lineage>
</organism>
<dbReference type="InterPro" id="IPR041489">
    <property type="entry name" value="PDZ_6"/>
</dbReference>
<dbReference type="GO" id="GO:0005737">
    <property type="term" value="C:cytoplasm"/>
    <property type="evidence" value="ECO:0007669"/>
    <property type="project" value="TreeGrafter"/>
</dbReference>
<dbReference type="PANTHER" id="PTHR12651:SF1">
    <property type="entry name" value="26S PROTEASOME NON-ATPASE REGULATORY SUBUNIT 9"/>
    <property type="match status" value="1"/>
</dbReference>
<evidence type="ECO:0000256" key="1">
    <source>
        <dbReference type="ARBA" id="ARBA00005256"/>
    </source>
</evidence>
<evidence type="ECO:0000313" key="6">
    <source>
        <dbReference type="Proteomes" id="UP000664169"/>
    </source>
</evidence>
<evidence type="ECO:0000313" key="5">
    <source>
        <dbReference type="EMBL" id="CAF9910347.1"/>
    </source>
</evidence>
<reference evidence="5" key="1">
    <citation type="submission" date="2021-03" db="EMBL/GenBank/DDBJ databases">
        <authorList>
            <person name="Tagirdzhanova G."/>
        </authorList>
    </citation>
    <scope>NUCLEOTIDE SEQUENCE</scope>
</reference>
<protein>
    <recommendedName>
        <fullName evidence="7">26S proteasome non-ATPase regulatory subunit 9</fullName>
    </recommendedName>
</protein>
<dbReference type="GO" id="GO:0005634">
    <property type="term" value="C:nucleus"/>
    <property type="evidence" value="ECO:0007669"/>
    <property type="project" value="TreeGrafter"/>
</dbReference>
<evidence type="ECO:0008006" key="7">
    <source>
        <dbReference type="Google" id="ProtNLM"/>
    </source>
</evidence>
<dbReference type="InterPro" id="IPR036034">
    <property type="entry name" value="PDZ_sf"/>
</dbReference>
<proteinExistence type="inferred from homology"/>
<sequence length="199" mass="21708">MDIHTPNAAGSSNTMVANLDNRSAMELITEKDKVEAELKALGEVLDSHGVNMTTSLTTFDGYPRDDIDVAQIRITRARIIHLRNDWKDLMDGIEKALHVHFANQNGSEAANIEPGLQASLGSASDVRSSTNNESDLIQDTRPFAKVNSIVTGSPADQAGLHAGDEVVKFGDINWLNHEKLSQVARFVQTHEGVHIRCLA</sequence>
<dbReference type="PANTHER" id="PTHR12651">
    <property type="entry name" value="26S PROTEASOME NON-ATPASE REGULATORY SUBUNIT 9"/>
    <property type="match status" value="1"/>
</dbReference>
<evidence type="ECO:0000256" key="2">
    <source>
        <dbReference type="ARBA" id="ARBA00023186"/>
    </source>
</evidence>
<dbReference type="Pfam" id="PF18265">
    <property type="entry name" value="Nas2_N"/>
    <property type="match status" value="1"/>
</dbReference>
<evidence type="ECO:0000259" key="4">
    <source>
        <dbReference type="Pfam" id="PF18265"/>
    </source>
</evidence>
<feature type="domain" description="Nas2 N-terminal" evidence="4">
    <location>
        <begin position="25"/>
        <end position="102"/>
    </location>
</feature>
<dbReference type="Gene3D" id="6.10.140.1710">
    <property type="match status" value="1"/>
</dbReference>
<dbReference type="InterPro" id="IPR040815">
    <property type="entry name" value="Nas2_N"/>
</dbReference>
<comment type="similarity">
    <text evidence="1">Belongs to the proteasome subunit p27 family.</text>
</comment>
<feature type="domain" description="PDZ" evidence="3">
    <location>
        <begin position="146"/>
        <end position="196"/>
    </location>
</feature>
<dbReference type="SUPFAM" id="SSF50156">
    <property type="entry name" value="PDZ domain-like"/>
    <property type="match status" value="1"/>
</dbReference>
<dbReference type="OrthoDB" id="72325at2759"/>
<dbReference type="InterPro" id="IPR035269">
    <property type="entry name" value="PSMD9"/>
</dbReference>
<name>A0A8H3EQN3_9LECA</name>
<comment type="caution">
    <text evidence="5">The sequence shown here is derived from an EMBL/GenBank/DDBJ whole genome shotgun (WGS) entry which is preliminary data.</text>
</comment>
<dbReference type="Pfam" id="PF17820">
    <property type="entry name" value="PDZ_6"/>
    <property type="match status" value="1"/>
</dbReference>
<accession>A0A8H3EQN3</accession>
<dbReference type="AlphaFoldDB" id="A0A8H3EQN3"/>
<evidence type="ECO:0000259" key="3">
    <source>
        <dbReference type="Pfam" id="PF17820"/>
    </source>
</evidence>